<dbReference type="AlphaFoldDB" id="A0A9P6XBE4"/>
<name>A0A9P6XBE4_RHIOR</name>
<reference evidence="2" key="1">
    <citation type="journal article" date="2020" name="Microb. Genom.">
        <title>Genetic diversity of clinical and environmental Mucorales isolates obtained from an investigation of mucormycosis cases among solid organ transplant recipients.</title>
        <authorList>
            <person name="Nguyen M.H."/>
            <person name="Kaul D."/>
            <person name="Muto C."/>
            <person name="Cheng S.J."/>
            <person name="Richter R.A."/>
            <person name="Bruno V.M."/>
            <person name="Liu G."/>
            <person name="Beyhan S."/>
            <person name="Sundermann A.J."/>
            <person name="Mounaud S."/>
            <person name="Pasculle A.W."/>
            <person name="Nierman W.C."/>
            <person name="Driscoll E."/>
            <person name="Cumbie R."/>
            <person name="Clancy C.J."/>
            <person name="Dupont C.L."/>
        </authorList>
    </citation>
    <scope>NUCLEOTIDE SEQUENCE</scope>
    <source>
        <strain evidence="2">GL11</strain>
    </source>
</reference>
<proteinExistence type="predicted"/>
<accession>A0A9P6XBE4</accession>
<protein>
    <submittedName>
        <fullName evidence="2">Uncharacterized protein</fullName>
    </submittedName>
</protein>
<keyword evidence="3" id="KW-1185">Reference proteome</keyword>
<sequence>MANLGWKFDDGTIFVMGSWSSPNSGFYEPIRGVGFQRRLQKNGFRVLLMDELQTNKCCSHCEEMILKTLSNGTESSSLEKTRPPSGDSTRPIKTYKPTLPSACG</sequence>
<feature type="region of interest" description="Disordered" evidence="1">
    <location>
        <begin position="72"/>
        <end position="104"/>
    </location>
</feature>
<dbReference type="EMBL" id="JAANQT010000602">
    <property type="protein sequence ID" value="KAG1309704.1"/>
    <property type="molecule type" value="Genomic_DNA"/>
</dbReference>
<evidence type="ECO:0000313" key="3">
    <source>
        <dbReference type="Proteomes" id="UP000716291"/>
    </source>
</evidence>
<gene>
    <name evidence="2" type="ORF">G6F64_005103</name>
</gene>
<evidence type="ECO:0000313" key="2">
    <source>
        <dbReference type="EMBL" id="KAG1309704.1"/>
    </source>
</evidence>
<dbReference type="OrthoDB" id="5577555at2759"/>
<evidence type="ECO:0000256" key="1">
    <source>
        <dbReference type="SAM" id="MobiDB-lite"/>
    </source>
</evidence>
<dbReference type="Proteomes" id="UP000716291">
    <property type="component" value="Unassembled WGS sequence"/>
</dbReference>
<organism evidence="2 3">
    <name type="scientific">Rhizopus oryzae</name>
    <name type="common">Mucormycosis agent</name>
    <name type="synonym">Rhizopus arrhizus var. delemar</name>
    <dbReference type="NCBI Taxonomy" id="64495"/>
    <lineage>
        <taxon>Eukaryota</taxon>
        <taxon>Fungi</taxon>
        <taxon>Fungi incertae sedis</taxon>
        <taxon>Mucoromycota</taxon>
        <taxon>Mucoromycotina</taxon>
        <taxon>Mucoromycetes</taxon>
        <taxon>Mucorales</taxon>
        <taxon>Mucorineae</taxon>
        <taxon>Rhizopodaceae</taxon>
        <taxon>Rhizopus</taxon>
    </lineage>
</organism>
<comment type="caution">
    <text evidence="2">The sequence shown here is derived from an EMBL/GenBank/DDBJ whole genome shotgun (WGS) entry which is preliminary data.</text>
</comment>